<dbReference type="InterPro" id="IPR053950">
    <property type="entry name" value="CAP_N"/>
</dbReference>
<keyword evidence="4" id="KW-1185">Reference proteome</keyword>
<dbReference type="InterPro" id="IPR006599">
    <property type="entry name" value="CARP_motif"/>
</dbReference>
<dbReference type="GO" id="GO:0000902">
    <property type="term" value="P:cell morphogenesis"/>
    <property type="evidence" value="ECO:0007669"/>
    <property type="project" value="TreeGrafter"/>
</dbReference>
<dbReference type="FunFam" id="2.160.20.70:FF:000001">
    <property type="entry name" value="Adenylyl cyclase-associated protein"/>
    <property type="match status" value="1"/>
</dbReference>
<dbReference type="Pfam" id="PF08603">
    <property type="entry name" value="CAP_C"/>
    <property type="match status" value="1"/>
</dbReference>
<dbReference type="AlphaFoldDB" id="A0A7R8CM56"/>
<feature type="region of interest" description="Disordered" evidence="2">
    <location>
        <begin position="237"/>
        <end position="288"/>
    </location>
</feature>
<evidence type="ECO:0000313" key="4">
    <source>
        <dbReference type="Proteomes" id="UP000675881"/>
    </source>
</evidence>
<dbReference type="GO" id="GO:0003779">
    <property type="term" value="F:actin binding"/>
    <property type="evidence" value="ECO:0007669"/>
    <property type="project" value="InterPro"/>
</dbReference>
<evidence type="ECO:0000256" key="1">
    <source>
        <dbReference type="ARBA" id="ARBA00007659"/>
    </source>
</evidence>
<dbReference type="PANTHER" id="PTHR10652">
    <property type="entry name" value="ADENYLYL CYCLASE-ASSOCIATED PROTEIN"/>
    <property type="match status" value="1"/>
</dbReference>
<dbReference type="GO" id="GO:0019933">
    <property type="term" value="P:cAMP-mediated signaling"/>
    <property type="evidence" value="ECO:0007669"/>
    <property type="project" value="TreeGrafter"/>
</dbReference>
<name>A0A7R8CM56_LEPSM</name>
<dbReference type="InterPro" id="IPR016098">
    <property type="entry name" value="CAP/MinC_C"/>
</dbReference>
<dbReference type="SUPFAM" id="SSF69340">
    <property type="entry name" value="C-terminal domain of adenylylcyclase associated protein"/>
    <property type="match status" value="1"/>
</dbReference>
<dbReference type="EMBL" id="HG994594">
    <property type="protein sequence ID" value="CAF2861050.1"/>
    <property type="molecule type" value="Genomic_DNA"/>
</dbReference>
<dbReference type="InterPro" id="IPR013912">
    <property type="entry name" value="Adenylate_cyclase-assoc_CAP_C"/>
</dbReference>
<dbReference type="SMART" id="SM00673">
    <property type="entry name" value="CARP"/>
    <property type="match status" value="2"/>
</dbReference>
<dbReference type="GO" id="GO:0008179">
    <property type="term" value="F:adenylate cyclase binding"/>
    <property type="evidence" value="ECO:0007669"/>
    <property type="project" value="TreeGrafter"/>
</dbReference>
<accession>A0A7R8CM56</accession>
<dbReference type="Pfam" id="PF21938">
    <property type="entry name" value="CAP_N"/>
    <property type="match status" value="1"/>
</dbReference>
<sequence>MPIILFSLNHMREVCQIVNFHSEIWVFGLSKIRFGCANVRVARSWVSISLVKERFQGIQRSRHLMGSSSKTLELGAVVDLIVQVWMNSMKLLAHISKITTTFRIRSEETWLSMLLWFQRQLMLKWPSWALASISKKPTSDTTNAELLKPPTSDKISNVISFREAKEDLSSLIIYLQFSESIPCSWMGRCCPSSISIFLKDFKAKAPIHVDWVKSWIAFLMELQAFVKKNHTTGLVWNPKGGEAKSACPPPPPSGGPPLPPPPPPPGLFDDVAPNKDDSNSSRNDLLDELNKGSDITKGLKKKSASTSNKSFTAPAKVNKAPKFELDGKKWVVEFQKDNAGLIVRDTEVNQSIYAYKCEGCVLRVNGKINNIILDSCKKTSVVFDSLVSSCEFVNCQSIKMQVMGKVPTISIDKSDGCQMYLSEESYDVVIVSSKSSEMNVLISNGEDYVEYPIAEQFKTTFAGQKLQTMPTESV</sequence>
<dbReference type="GO" id="GO:0005737">
    <property type="term" value="C:cytoplasm"/>
    <property type="evidence" value="ECO:0007669"/>
    <property type="project" value="TreeGrafter"/>
</dbReference>
<proteinExistence type="inferred from homology"/>
<dbReference type="OrthoDB" id="1601at2759"/>
<dbReference type="InterPro" id="IPR036223">
    <property type="entry name" value="CAP_C_sf"/>
</dbReference>
<dbReference type="SUPFAM" id="SSF101278">
    <property type="entry name" value="N-terminal domain of adenylylcyclase associated protein, CAP"/>
    <property type="match status" value="1"/>
</dbReference>
<reference evidence="3" key="1">
    <citation type="submission" date="2021-02" db="EMBL/GenBank/DDBJ databases">
        <authorList>
            <person name="Bekaert M."/>
        </authorList>
    </citation>
    <scope>NUCLEOTIDE SEQUENCE</scope>
    <source>
        <strain evidence="3">IoA-00</strain>
    </source>
</reference>
<feature type="compositionally biased region" description="Basic and acidic residues" evidence="2">
    <location>
        <begin position="272"/>
        <end position="288"/>
    </location>
</feature>
<dbReference type="PROSITE" id="PS51329">
    <property type="entry name" value="C_CAP_COFACTOR_C"/>
    <property type="match status" value="1"/>
</dbReference>
<dbReference type="Gene3D" id="2.160.20.70">
    <property type="match status" value="1"/>
</dbReference>
<dbReference type="GO" id="GO:0007015">
    <property type="term" value="P:actin filament organization"/>
    <property type="evidence" value="ECO:0007669"/>
    <property type="project" value="TreeGrafter"/>
</dbReference>
<dbReference type="InterPro" id="IPR017901">
    <property type="entry name" value="C-CAP_CF_C-like"/>
</dbReference>
<evidence type="ECO:0000313" key="3">
    <source>
        <dbReference type="EMBL" id="CAF2861050.1"/>
    </source>
</evidence>
<dbReference type="InterPro" id="IPR001837">
    <property type="entry name" value="Adenylate_cyclase-assoc_CAP"/>
</dbReference>
<comment type="similarity">
    <text evidence="1">Belongs to the CAP family.</text>
</comment>
<dbReference type="InterPro" id="IPR036222">
    <property type="entry name" value="CAP_N_sf"/>
</dbReference>
<dbReference type="PANTHER" id="PTHR10652:SF0">
    <property type="entry name" value="ADENYLYL CYCLASE-ASSOCIATED PROTEIN"/>
    <property type="match status" value="1"/>
</dbReference>
<gene>
    <name evidence="3" type="ORF">LSAA_5809</name>
</gene>
<dbReference type="Proteomes" id="UP000675881">
    <property type="component" value="Chromosome 15"/>
</dbReference>
<evidence type="ECO:0000256" key="2">
    <source>
        <dbReference type="SAM" id="MobiDB-lite"/>
    </source>
</evidence>
<organism evidence="3 4">
    <name type="scientific">Lepeophtheirus salmonis</name>
    <name type="common">Salmon louse</name>
    <name type="synonym">Caligus salmonis</name>
    <dbReference type="NCBI Taxonomy" id="72036"/>
    <lineage>
        <taxon>Eukaryota</taxon>
        <taxon>Metazoa</taxon>
        <taxon>Ecdysozoa</taxon>
        <taxon>Arthropoda</taxon>
        <taxon>Crustacea</taxon>
        <taxon>Multicrustacea</taxon>
        <taxon>Hexanauplia</taxon>
        <taxon>Copepoda</taxon>
        <taxon>Siphonostomatoida</taxon>
        <taxon>Caligidae</taxon>
        <taxon>Lepeophtheirus</taxon>
    </lineage>
</organism>
<feature type="compositionally biased region" description="Pro residues" evidence="2">
    <location>
        <begin position="247"/>
        <end position="266"/>
    </location>
</feature>
<dbReference type="Gene3D" id="1.25.40.330">
    <property type="entry name" value="Adenylate cyclase-associated CAP, N-terminal domain"/>
    <property type="match status" value="1"/>
</dbReference>
<protein>
    <submittedName>
        <fullName evidence="3">CAP1_2</fullName>
    </submittedName>
</protein>